<dbReference type="InterPro" id="IPR020563">
    <property type="entry name" value="X-over_junc_endoDNase_Mg_BS"/>
</dbReference>
<protein>
    <recommendedName>
        <fullName evidence="13 14">Crossover junction endodeoxyribonuclease RuvC</fullName>
        <ecNumber evidence="13 14">3.1.21.10</ecNumber>
    </recommendedName>
    <alternativeName>
        <fullName evidence="13">Holliday junction nuclease RuvC</fullName>
    </alternativeName>
    <alternativeName>
        <fullName evidence="13">Holliday junction resolvase RuvC</fullName>
    </alternativeName>
</protein>
<dbReference type="GO" id="GO:0000287">
    <property type="term" value="F:magnesium ion binding"/>
    <property type="evidence" value="ECO:0007669"/>
    <property type="project" value="UniProtKB-UniRule"/>
</dbReference>
<keyword evidence="2 13" id="KW-0963">Cytoplasm</keyword>
<accession>A0A9D2S2E2</accession>
<dbReference type="EMBL" id="DWYG01000030">
    <property type="protein sequence ID" value="HJB41402.1"/>
    <property type="molecule type" value="Genomic_DNA"/>
</dbReference>
<dbReference type="FunFam" id="3.30.420.10:FF:000002">
    <property type="entry name" value="Crossover junction endodeoxyribonuclease RuvC"/>
    <property type="match status" value="1"/>
</dbReference>
<gene>
    <name evidence="13 15" type="primary">ruvC</name>
    <name evidence="15" type="ORF">H9945_02785</name>
</gene>
<dbReference type="GO" id="GO:0008821">
    <property type="term" value="F:crossover junction DNA endonuclease activity"/>
    <property type="evidence" value="ECO:0007669"/>
    <property type="project" value="UniProtKB-UniRule"/>
</dbReference>
<evidence type="ECO:0000256" key="6">
    <source>
        <dbReference type="ARBA" id="ARBA00022763"/>
    </source>
</evidence>
<evidence type="ECO:0000256" key="1">
    <source>
        <dbReference type="ARBA" id="ARBA00009518"/>
    </source>
</evidence>
<feature type="active site" evidence="13">
    <location>
        <position position="67"/>
    </location>
</feature>
<feature type="active site" evidence="13">
    <location>
        <position position="140"/>
    </location>
</feature>
<dbReference type="HAMAP" id="MF_00034">
    <property type="entry name" value="RuvC"/>
    <property type="match status" value="1"/>
</dbReference>
<dbReference type="InterPro" id="IPR036397">
    <property type="entry name" value="RNaseH_sf"/>
</dbReference>
<evidence type="ECO:0000256" key="10">
    <source>
        <dbReference type="ARBA" id="ARBA00023172"/>
    </source>
</evidence>
<keyword evidence="11 13" id="KW-0234">DNA repair</keyword>
<evidence type="ECO:0000313" key="16">
    <source>
        <dbReference type="Proteomes" id="UP000886803"/>
    </source>
</evidence>
<name>A0A9D2S2E2_9FIRM</name>
<dbReference type="NCBIfam" id="TIGR00228">
    <property type="entry name" value="ruvC"/>
    <property type="match status" value="1"/>
</dbReference>
<keyword evidence="10 13" id="KW-0233">DNA recombination</keyword>
<evidence type="ECO:0000313" key="15">
    <source>
        <dbReference type="EMBL" id="HJB41402.1"/>
    </source>
</evidence>
<keyword evidence="8 13" id="KW-0460">Magnesium</keyword>
<dbReference type="CDD" id="cd16962">
    <property type="entry name" value="RuvC"/>
    <property type="match status" value="1"/>
</dbReference>
<keyword evidence="6 13" id="KW-0227">DNA damage</keyword>
<evidence type="ECO:0000256" key="5">
    <source>
        <dbReference type="ARBA" id="ARBA00022759"/>
    </source>
</evidence>
<dbReference type="GO" id="GO:0006310">
    <property type="term" value="P:DNA recombination"/>
    <property type="evidence" value="ECO:0007669"/>
    <property type="project" value="UniProtKB-UniRule"/>
</dbReference>
<dbReference type="Pfam" id="PF02075">
    <property type="entry name" value="RuvC"/>
    <property type="match status" value="1"/>
</dbReference>
<evidence type="ECO:0000256" key="12">
    <source>
        <dbReference type="ARBA" id="ARBA00029354"/>
    </source>
</evidence>
<comment type="catalytic activity">
    <reaction evidence="12 13">
        <text>Endonucleolytic cleavage at a junction such as a reciprocal single-stranded crossover between two homologous DNA duplexes (Holliday junction).</text>
        <dbReference type="EC" id="3.1.21.10"/>
    </reaction>
</comment>
<dbReference type="EC" id="3.1.21.10" evidence="13 14"/>
<comment type="cofactor">
    <cofactor evidence="13">
        <name>Mg(2+)</name>
        <dbReference type="ChEBI" id="CHEBI:18420"/>
    </cofactor>
    <text evidence="13">Binds 2 Mg(2+) ion per subunit.</text>
</comment>
<keyword evidence="9 13" id="KW-0238">DNA-binding</keyword>
<feature type="binding site" evidence="13">
    <location>
        <position position="140"/>
    </location>
    <ligand>
        <name>Mg(2+)</name>
        <dbReference type="ChEBI" id="CHEBI:18420"/>
        <label>1</label>
    </ligand>
</feature>
<dbReference type="PANTHER" id="PTHR30194:SF3">
    <property type="entry name" value="CROSSOVER JUNCTION ENDODEOXYRIBONUCLEASE RUVC"/>
    <property type="match status" value="1"/>
</dbReference>
<dbReference type="Gene3D" id="3.30.420.10">
    <property type="entry name" value="Ribonuclease H-like superfamily/Ribonuclease H"/>
    <property type="match status" value="1"/>
</dbReference>
<dbReference type="Proteomes" id="UP000886803">
    <property type="component" value="Unassembled WGS sequence"/>
</dbReference>
<evidence type="ECO:0000256" key="2">
    <source>
        <dbReference type="ARBA" id="ARBA00022490"/>
    </source>
</evidence>
<evidence type="ECO:0000256" key="9">
    <source>
        <dbReference type="ARBA" id="ARBA00023125"/>
    </source>
</evidence>
<evidence type="ECO:0000256" key="3">
    <source>
        <dbReference type="ARBA" id="ARBA00022722"/>
    </source>
</evidence>
<dbReference type="InterPro" id="IPR002176">
    <property type="entry name" value="X-over_junc_endoDNase_RuvC"/>
</dbReference>
<keyword evidence="7 13" id="KW-0378">Hydrolase</keyword>
<evidence type="ECO:0000256" key="13">
    <source>
        <dbReference type="HAMAP-Rule" id="MF_00034"/>
    </source>
</evidence>
<reference evidence="15" key="1">
    <citation type="journal article" date="2021" name="PeerJ">
        <title>Extensive microbial diversity within the chicken gut microbiome revealed by metagenomics and culture.</title>
        <authorList>
            <person name="Gilroy R."/>
            <person name="Ravi A."/>
            <person name="Getino M."/>
            <person name="Pursley I."/>
            <person name="Horton D.L."/>
            <person name="Alikhan N.F."/>
            <person name="Baker D."/>
            <person name="Gharbi K."/>
            <person name="Hall N."/>
            <person name="Watson M."/>
            <person name="Adriaenssens E.M."/>
            <person name="Foster-Nyarko E."/>
            <person name="Jarju S."/>
            <person name="Secka A."/>
            <person name="Antonio M."/>
            <person name="Oren A."/>
            <person name="Chaudhuri R.R."/>
            <person name="La Ragione R."/>
            <person name="Hildebrand F."/>
            <person name="Pallen M.J."/>
        </authorList>
    </citation>
    <scope>NUCLEOTIDE SEQUENCE</scope>
    <source>
        <strain evidence="15">ChiBcec8-13705</strain>
    </source>
</reference>
<evidence type="ECO:0000256" key="7">
    <source>
        <dbReference type="ARBA" id="ARBA00022801"/>
    </source>
</evidence>
<comment type="function">
    <text evidence="13">The RuvA-RuvB-RuvC complex processes Holliday junction (HJ) DNA during genetic recombination and DNA repair. Endonuclease that resolves HJ intermediates. Cleaves cruciform DNA by making single-stranded nicks across the HJ at symmetrical positions within the homologous arms, yielding a 5'-phosphate and a 3'-hydroxyl group; requires a central core of homology in the junction. The consensus cleavage sequence is 5'-(A/T)TT(C/G)-3'. Cleavage occurs on the 3'-side of the TT dinucleotide at the point of strand exchange. HJ branch migration catalyzed by RuvA-RuvB allows RuvC to scan DNA until it finds its consensus sequence, where it cleaves and resolves the cruciform DNA.</text>
</comment>
<evidence type="ECO:0000256" key="4">
    <source>
        <dbReference type="ARBA" id="ARBA00022723"/>
    </source>
</evidence>
<dbReference type="InterPro" id="IPR012337">
    <property type="entry name" value="RNaseH-like_sf"/>
</dbReference>
<reference evidence="15" key="2">
    <citation type="submission" date="2021-04" db="EMBL/GenBank/DDBJ databases">
        <authorList>
            <person name="Gilroy R."/>
        </authorList>
    </citation>
    <scope>NUCLEOTIDE SEQUENCE</scope>
    <source>
        <strain evidence="15">ChiBcec8-13705</strain>
    </source>
</reference>
<dbReference type="GO" id="GO:0048476">
    <property type="term" value="C:Holliday junction resolvase complex"/>
    <property type="evidence" value="ECO:0007669"/>
    <property type="project" value="UniProtKB-UniRule"/>
</dbReference>
<dbReference type="PRINTS" id="PR00696">
    <property type="entry name" value="RSOLVASERUVC"/>
</dbReference>
<dbReference type="SUPFAM" id="SSF53098">
    <property type="entry name" value="Ribonuclease H-like"/>
    <property type="match status" value="1"/>
</dbReference>
<dbReference type="AlphaFoldDB" id="A0A9D2S2E2"/>
<dbReference type="PROSITE" id="PS01321">
    <property type="entry name" value="RUVC"/>
    <property type="match status" value="1"/>
</dbReference>
<dbReference type="GO" id="GO:0006281">
    <property type="term" value="P:DNA repair"/>
    <property type="evidence" value="ECO:0007669"/>
    <property type="project" value="UniProtKB-UniRule"/>
</dbReference>
<sequence>MRVMGIDPGYAIVGWGVVEYSGNRFAPVGYGAVMTDKDTPFERRLAEIYDGITDILRRYAPEAISLEKLYYQHNQTTVIGVAEARGVILLAAAQAGVPVFEYTPMQVKQAVTGYGKAVKKQIQEMTRMLLKLPEIPKPDDTADALAMAVTHCHCARNTLARAGQERPGPRLAQPQ</sequence>
<keyword evidence="5 13" id="KW-0255">Endonuclease</keyword>
<keyword evidence="4 13" id="KW-0479">Metal-binding</keyword>
<comment type="similarity">
    <text evidence="1 13">Belongs to the RuvC family.</text>
</comment>
<feature type="binding site" evidence="13">
    <location>
        <position position="67"/>
    </location>
    <ligand>
        <name>Mg(2+)</name>
        <dbReference type="ChEBI" id="CHEBI:18420"/>
        <label>2</label>
    </ligand>
</feature>
<evidence type="ECO:0000256" key="8">
    <source>
        <dbReference type="ARBA" id="ARBA00022842"/>
    </source>
</evidence>
<comment type="subcellular location">
    <subcellularLocation>
        <location evidence="13">Cytoplasm</location>
    </subcellularLocation>
</comment>
<dbReference type="GO" id="GO:0003677">
    <property type="term" value="F:DNA binding"/>
    <property type="evidence" value="ECO:0007669"/>
    <property type="project" value="UniProtKB-KW"/>
</dbReference>
<dbReference type="GO" id="GO:0005737">
    <property type="term" value="C:cytoplasm"/>
    <property type="evidence" value="ECO:0007669"/>
    <property type="project" value="UniProtKB-SubCell"/>
</dbReference>
<proteinExistence type="inferred from homology"/>
<feature type="binding site" evidence="13">
    <location>
        <position position="7"/>
    </location>
    <ligand>
        <name>Mg(2+)</name>
        <dbReference type="ChEBI" id="CHEBI:18420"/>
        <label>1</label>
    </ligand>
</feature>
<comment type="caution">
    <text evidence="15">The sequence shown here is derived from an EMBL/GenBank/DDBJ whole genome shotgun (WGS) entry which is preliminary data.</text>
</comment>
<comment type="subunit">
    <text evidence="13">Homodimer which binds Holliday junction (HJ) DNA. The HJ becomes 2-fold symmetrical on binding to RuvC with unstacked arms; it has a different conformation from HJ DNA in complex with RuvA. In the full resolvosome a probable DNA-RuvA(4)-RuvB(12)-RuvC(2) complex forms which resolves the HJ.</text>
</comment>
<feature type="active site" evidence="13">
    <location>
        <position position="7"/>
    </location>
</feature>
<dbReference type="PANTHER" id="PTHR30194">
    <property type="entry name" value="CROSSOVER JUNCTION ENDODEOXYRIBONUCLEASE RUVC"/>
    <property type="match status" value="1"/>
</dbReference>
<evidence type="ECO:0000256" key="11">
    <source>
        <dbReference type="ARBA" id="ARBA00023204"/>
    </source>
</evidence>
<dbReference type="NCBIfam" id="NF000711">
    <property type="entry name" value="PRK00039.2-1"/>
    <property type="match status" value="1"/>
</dbReference>
<organism evidence="15 16">
    <name type="scientific">Candidatus Gemmiger avicola</name>
    <dbReference type="NCBI Taxonomy" id="2838605"/>
    <lineage>
        <taxon>Bacteria</taxon>
        <taxon>Bacillati</taxon>
        <taxon>Bacillota</taxon>
        <taxon>Clostridia</taxon>
        <taxon>Eubacteriales</taxon>
        <taxon>Gemmiger</taxon>
    </lineage>
</organism>
<keyword evidence="3 13" id="KW-0540">Nuclease</keyword>
<evidence type="ECO:0000256" key="14">
    <source>
        <dbReference type="NCBIfam" id="TIGR00228"/>
    </source>
</evidence>